<gene>
    <name evidence="3" type="ORF">LUZ61_015600</name>
</gene>
<organism evidence="3 4">
    <name type="scientific">Rhynchospora tenuis</name>
    <dbReference type="NCBI Taxonomy" id="198213"/>
    <lineage>
        <taxon>Eukaryota</taxon>
        <taxon>Viridiplantae</taxon>
        <taxon>Streptophyta</taxon>
        <taxon>Embryophyta</taxon>
        <taxon>Tracheophyta</taxon>
        <taxon>Spermatophyta</taxon>
        <taxon>Magnoliopsida</taxon>
        <taxon>Liliopsida</taxon>
        <taxon>Poales</taxon>
        <taxon>Cyperaceae</taxon>
        <taxon>Cyperoideae</taxon>
        <taxon>Rhynchosporeae</taxon>
        <taxon>Rhynchospora</taxon>
    </lineage>
</organism>
<dbReference type="AlphaFoldDB" id="A0AAD5Z3X6"/>
<dbReference type="InterPro" id="IPR005174">
    <property type="entry name" value="KIB1-4_b-propeller"/>
</dbReference>
<dbReference type="PANTHER" id="PTHR44586">
    <property type="entry name" value="F-BOX DOMAIN CONTAINING PROTEIN, EXPRESSED"/>
    <property type="match status" value="1"/>
</dbReference>
<evidence type="ECO:0000259" key="1">
    <source>
        <dbReference type="Pfam" id="PF00646"/>
    </source>
</evidence>
<evidence type="ECO:0000259" key="2">
    <source>
        <dbReference type="Pfam" id="PF03478"/>
    </source>
</evidence>
<name>A0AAD5Z3X6_9POAL</name>
<accession>A0AAD5Z3X6</accession>
<protein>
    <recommendedName>
        <fullName evidence="5">F-box domain-containing protein</fullName>
    </recommendedName>
</protein>
<dbReference type="EMBL" id="JAMRDG010000002">
    <property type="protein sequence ID" value="KAJ3686436.1"/>
    <property type="molecule type" value="Genomic_DNA"/>
</dbReference>
<feature type="domain" description="F-box" evidence="1">
    <location>
        <begin position="4"/>
        <end position="41"/>
    </location>
</feature>
<dbReference type="Pfam" id="PF00646">
    <property type="entry name" value="F-box"/>
    <property type="match status" value="1"/>
</dbReference>
<dbReference type="InterPro" id="IPR001810">
    <property type="entry name" value="F-box_dom"/>
</dbReference>
<sequence length="128" mass="15239">MADWSDLTNDVLEYIARLLSFTDHCRFSAVCRNWRSVSKRRCYPPAPQLPWLVLDEEHDTRQRKFYSLSEDKHYSIDIPELYGRYICGSSHGWFFVVDIKITGILINPFTRECYELPVYHPYQPLVTM</sequence>
<keyword evidence="4" id="KW-1185">Reference proteome</keyword>
<dbReference type="CDD" id="cd09917">
    <property type="entry name" value="F-box_SF"/>
    <property type="match status" value="1"/>
</dbReference>
<proteinExistence type="predicted"/>
<dbReference type="PANTHER" id="PTHR44586:SF25">
    <property type="entry name" value="(WILD MALAYSIAN BANANA) HYPOTHETICAL PROTEIN"/>
    <property type="match status" value="1"/>
</dbReference>
<dbReference type="InterPro" id="IPR036047">
    <property type="entry name" value="F-box-like_dom_sf"/>
</dbReference>
<dbReference type="SUPFAM" id="SSF81383">
    <property type="entry name" value="F-box domain"/>
    <property type="match status" value="1"/>
</dbReference>
<feature type="domain" description="KIB1-4 beta-propeller" evidence="2">
    <location>
        <begin position="65"/>
        <end position="117"/>
    </location>
</feature>
<evidence type="ECO:0008006" key="5">
    <source>
        <dbReference type="Google" id="ProtNLM"/>
    </source>
</evidence>
<reference evidence="3 4" key="1">
    <citation type="journal article" date="2022" name="Cell">
        <title>Repeat-based holocentromeres influence genome architecture and karyotype evolution.</title>
        <authorList>
            <person name="Hofstatter P.G."/>
            <person name="Thangavel G."/>
            <person name="Lux T."/>
            <person name="Neumann P."/>
            <person name="Vondrak T."/>
            <person name="Novak P."/>
            <person name="Zhang M."/>
            <person name="Costa L."/>
            <person name="Castellani M."/>
            <person name="Scott A."/>
            <person name="Toegelov H."/>
            <person name="Fuchs J."/>
            <person name="Mata-Sucre Y."/>
            <person name="Dias Y."/>
            <person name="Vanzela A.L.L."/>
            <person name="Huettel B."/>
            <person name="Almeida C.C.S."/>
            <person name="Simkova H."/>
            <person name="Souza G."/>
            <person name="Pedrosa-Harand A."/>
            <person name="Macas J."/>
            <person name="Mayer K.F.X."/>
            <person name="Houben A."/>
            <person name="Marques A."/>
        </authorList>
    </citation>
    <scope>NUCLEOTIDE SEQUENCE [LARGE SCALE GENOMIC DNA]</scope>
    <source>
        <strain evidence="3">RhyTen1mFocal</strain>
    </source>
</reference>
<evidence type="ECO:0000313" key="4">
    <source>
        <dbReference type="Proteomes" id="UP001210211"/>
    </source>
</evidence>
<dbReference type="Gene3D" id="1.20.1280.50">
    <property type="match status" value="1"/>
</dbReference>
<dbReference type="Proteomes" id="UP001210211">
    <property type="component" value="Unassembled WGS sequence"/>
</dbReference>
<comment type="caution">
    <text evidence="3">The sequence shown here is derived from an EMBL/GenBank/DDBJ whole genome shotgun (WGS) entry which is preliminary data.</text>
</comment>
<evidence type="ECO:0000313" key="3">
    <source>
        <dbReference type="EMBL" id="KAJ3686436.1"/>
    </source>
</evidence>
<dbReference type="Pfam" id="PF03478">
    <property type="entry name" value="Beta-prop_KIB1-4"/>
    <property type="match status" value="1"/>
</dbReference>